<keyword evidence="1" id="KW-0812">Transmembrane</keyword>
<feature type="transmembrane region" description="Helical" evidence="1">
    <location>
        <begin position="120"/>
        <end position="137"/>
    </location>
</feature>
<reference evidence="2 3" key="1">
    <citation type="submission" date="2016-07" db="EMBL/GenBank/DDBJ databases">
        <title>Pervasive Adenine N6-methylation of Active Genes in Fungi.</title>
        <authorList>
            <consortium name="DOE Joint Genome Institute"/>
            <person name="Mondo S.J."/>
            <person name="Dannebaum R.O."/>
            <person name="Kuo R.C."/>
            <person name="Labutti K."/>
            <person name="Haridas S."/>
            <person name="Kuo A."/>
            <person name="Salamov A."/>
            <person name="Ahrendt S.R."/>
            <person name="Lipzen A."/>
            <person name="Sullivan W."/>
            <person name="Andreopoulos W.B."/>
            <person name="Clum A."/>
            <person name="Lindquist E."/>
            <person name="Daum C."/>
            <person name="Ramamoorthy G.K."/>
            <person name="Gryganskyi A."/>
            <person name="Culley D."/>
            <person name="Magnuson J.K."/>
            <person name="James T.Y."/>
            <person name="O'Malley M.A."/>
            <person name="Stajich J.E."/>
            <person name="Spatafora J.W."/>
            <person name="Visel A."/>
            <person name="Grigoriev I.V."/>
        </authorList>
    </citation>
    <scope>NUCLEOTIDE SEQUENCE [LARGE SCALE GENOMIC DNA]</scope>
    <source>
        <strain evidence="2 3">ATCC 12442</strain>
    </source>
</reference>
<dbReference type="GeneID" id="63805153"/>
<feature type="non-terminal residue" evidence="2">
    <location>
        <position position="222"/>
    </location>
</feature>
<sequence length="222" mass="24985">MEQPSRTAPLASEVLQRAPVRRDCPHTLREGRIPKIAIFQAGSTVSSPCPALQKQQPIPTGAEKVLNVAVFYLSKMSTPLVDAFTQAHHTLVARSTDHKLFPIYLNLVFKAYNLKTDGNFALAYFFLIVLGIAERLLSLSIDLIQDKPGQPWRIFPRACIYFVVTLFRYVLMIAIMNVYIPMFCVICLGLTLGQISVEGIRYWMMMRQVKRAKAHQALDGSA</sequence>
<keyword evidence="1" id="KW-1133">Transmembrane helix</keyword>
<organism evidence="2 3">
    <name type="scientific">Linderina pennispora</name>
    <dbReference type="NCBI Taxonomy" id="61395"/>
    <lineage>
        <taxon>Eukaryota</taxon>
        <taxon>Fungi</taxon>
        <taxon>Fungi incertae sedis</taxon>
        <taxon>Zoopagomycota</taxon>
        <taxon>Kickxellomycotina</taxon>
        <taxon>Kickxellomycetes</taxon>
        <taxon>Kickxellales</taxon>
        <taxon>Kickxellaceae</taxon>
        <taxon>Linderina</taxon>
    </lineage>
</organism>
<keyword evidence="1" id="KW-0472">Membrane</keyword>
<evidence type="ECO:0000256" key="1">
    <source>
        <dbReference type="SAM" id="Phobius"/>
    </source>
</evidence>
<proteinExistence type="predicted"/>
<evidence type="ECO:0008006" key="4">
    <source>
        <dbReference type="Google" id="ProtNLM"/>
    </source>
</evidence>
<protein>
    <recommendedName>
        <fullName evidence="4">Copper transporter</fullName>
    </recommendedName>
</protein>
<gene>
    <name evidence="2" type="ORF">DL89DRAFT_269971</name>
</gene>
<comment type="caution">
    <text evidence="2">The sequence shown here is derived from an EMBL/GenBank/DDBJ whole genome shotgun (WGS) entry which is preliminary data.</text>
</comment>
<dbReference type="RefSeq" id="XP_040740923.1">
    <property type="nucleotide sequence ID" value="XM_040888505.1"/>
</dbReference>
<dbReference type="Proteomes" id="UP000193922">
    <property type="component" value="Unassembled WGS sequence"/>
</dbReference>
<evidence type="ECO:0000313" key="2">
    <source>
        <dbReference type="EMBL" id="ORX66964.1"/>
    </source>
</evidence>
<dbReference type="AlphaFoldDB" id="A0A1Y1W1H5"/>
<evidence type="ECO:0000313" key="3">
    <source>
        <dbReference type="Proteomes" id="UP000193922"/>
    </source>
</evidence>
<dbReference type="EMBL" id="MCFD01000014">
    <property type="protein sequence ID" value="ORX66964.1"/>
    <property type="molecule type" value="Genomic_DNA"/>
</dbReference>
<dbReference type="OrthoDB" id="73901at2759"/>
<name>A0A1Y1W1H5_9FUNG</name>
<keyword evidence="3" id="KW-1185">Reference proteome</keyword>
<accession>A0A1Y1W1H5</accession>
<feature type="transmembrane region" description="Helical" evidence="1">
    <location>
        <begin position="158"/>
        <end position="176"/>
    </location>
</feature>
<feature type="transmembrane region" description="Helical" evidence="1">
    <location>
        <begin position="182"/>
        <end position="203"/>
    </location>
</feature>